<comment type="similarity">
    <text evidence="2">Belongs to the ATP-dependent AMP-binding enzyme family.</text>
</comment>
<dbReference type="PROSITE" id="PS00455">
    <property type="entry name" value="AMP_BINDING"/>
    <property type="match status" value="1"/>
</dbReference>
<dbReference type="SUPFAM" id="SSF56801">
    <property type="entry name" value="Acetyl-CoA synthetase-like"/>
    <property type="match status" value="1"/>
</dbReference>
<evidence type="ECO:0000313" key="6">
    <source>
        <dbReference type="EMBL" id="MBE9022954.1"/>
    </source>
</evidence>
<dbReference type="InterPro" id="IPR036736">
    <property type="entry name" value="ACP-like_sf"/>
</dbReference>
<dbReference type="SUPFAM" id="SSF47336">
    <property type="entry name" value="ACP-like"/>
    <property type="match status" value="1"/>
</dbReference>
<dbReference type="RefSeq" id="WP_193916212.1">
    <property type="nucleotide sequence ID" value="NZ_JADEXS020000001.1"/>
</dbReference>
<sequence>MSQYIYSSLTDDEELNFSEEAEVFVFPTSFAQQRLWFLDQLAPGNPFYNVSTVLHLTGSVNFTALKQTFNEIVRRHETLRTRFVMVEQQPVQAISPSLTIPLPLIDLRNFDSPERDTRVQQIVTQEAQHPFNLTTGPLLRVKLLQLDEAEYLFLLNLHHIVADGWSIGVLIKELGVLYKALAGDKRCLTTSYSVSTLLPELPIQYADFAQWQREWLQGVAANGTSPLQSQLVYWQKQLNGISVLNLPTDRLRPAVPSYRGAKQFLELPHSLTQALEALSSQEGVTLFMTMLAAFQTLLYRYTQQEDIAVGSPIANRNRSELEGLIGFFVNSLVLRTDFSGKATFRELLNRVREITLEAYSHQDLPFEKLVEELHPERDLSYHPFFQVVFSLQNTPIETLELSGLTLSLFEFDSKTAKLDLEFHLWQDLESLKGQMVYSTDLFDDKTITRMLGHFQTLLESIVANPEQLISDLSLLTEEERQELLIDWNDTKRDDPENKCFHKLFEAQVEKTPDAIALNTRSAMSATGYAYALVFDDEQLSYKELNIRSNQLAHYLKKLGVVPNVLVGICVERSPEAIVALLGILKAGGAYLPLDPSLPQERLNFILEDAQVSILLTHCSLAPLFKGGWGDLLSIVYIDKDWATITQNSQENPTSCVTFDNLAYVIYTSGSTGKPKGVLLQHRGLSNLAASQIEVFNIQPINRILQFASLSFDASIFEIVMALQTGATLYLANKESLLPGQPLLKLLREKAITHVTLPPAVLAVLPTESLPALQTIICAGESCTDDIVKRWWNSQRRFFNAYGPTEATVWSTVAEISTMSEKPPIGRPIANTQIYILDKYLQPLPIGIIGELYISGEGLAQGYLNHPELTIEKFIPNPFSDKKGARLYKTGDLARYRPDGNIEFLGRIDNQVKIRGFRVELSEIETVLSQHQSVQKVVVIVKKNVFADKYLVAYIVPNIETQNFSSLLRKFLKEKLPEYMIPKAFVMLDSLPLTVNGKVDRYVLTALNTPTSHLIDKAFIAPRTPTESTLAKIWAEVLNIEHVGIYDNFFDLGGDSLLTVHLMKQIHKHFERELPLSSLFLNPTIESLATALSSKADSLPWSPLVPIQPAGSSPPFFCIHPIFGVVFPYYELATNLGKNQPFYGLQPIGLDGKTAPLTHIEDMAAHYIEALRRVQPKGPYFLGGWSFGGWVAFEMAQQLQKSGEEVVLLAVLDTLAPIPGNIPSLGNGFKFMLTTVARYIWPFFLDYFYLIIAITKNRINSLTSRLTNFNKIVQNSFWESLTRSLQTNLFSHFILKEDAPVNVIPEKSKLRLLSELAIRPMLHVFYANSQAVLNYVPQAYSKRIHLFRTKVQSSIAKEDPSLGWDQLTVGGTEIHHIPGNHLTMLRKPHIPILAAQLRACIEKAQNLK</sequence>
<dbReference type="FunFam" id="1.10.1200.10:FF:000005">
    <property type="entry name" value="Nonribosomal peptide synthetase 1"/>
    <property type="match status" value="1"/>
</dbReference>
<dbReference type="Pfam" id="PF00501">
    <property type="entry name" value="AMP-binding"/>
    <property type="match status" value="1"/>
</dbReference>
<dbReference type="PROSITE" id="PS50075">
    <property type="entry name" value="CARRIER"/>
    <property type="match status" value="1"/>
</dbReference>
<dbReference type="InterPro" id="IPR020845">
    <property type="entry name" value="AMP-binding_CS"/>
</dbReference>
<evidence type="ECO:0000256" key="2">
    <source>
        <dbReference type="ARBA" id="ARBA00006432"/>
    </source>
</evidence>
<dbReference type="PANTHER" id="PTHR45527:SF1">
    <property type="entry name" value="FATTY ACID SYNTHASE"/>
    <property type="match status" value="1"/>
</dbReference>
<keyword evidence="4" id="KW-0597">Phosphoprotein</keyword>
<dbReference type="InterPro" id="IPR010071">
    <property type="entry name" value="AA_adenyl_dom"/>
</dbReference>
<evidence type="ECO:0000256" key="4">
    <source>
        <dbReference type="ARBA" id="ARBA00022553"/>
    </source>
</evidence>
<comment type="cofactor">
    <cofactor evidence="1">
        <name>pantetheine 4'-phosphate</name>
        <dbReference type="ChEBI" id="CHEBI:47942"/>
    </cofactor>
</comment>
<dbReference type="GO" id="GO:0044550">
    <property type="term" value="P:secondary metabolite biosynthetic process"/>
    <property type="evidence" value="ECO:0007669"/>
    <property type="project" value="UniProtKB-ARBA"/>
</dbReference>
<dbReference type="Gene3D" id="3.30.559.10">
    <property type="entry name" value="Chloramphenicol acetyltransferase-like domain"/>
    <property type="match status" value="1"/>
</dbReference>
<dbReference type="FunFam" id="2.30.38.10:FF:000001">
    <property type="entry name" value="Non-ribosomal peptide synthetase PvdI"/>
    <property type="match status" value="1"/>
</dbReference>
<dbReference type="SUPFAM" id="SSF53474">
    <property type="entry name" value="alpha/beta-Hydrolases"/>
    <property type="match status" value="1"/>
</dbReference>
<dbReference type="Gene3D" id="2.30.38.10">
    <property type="entry name" value="Luciferase, Domain 3"/>
    <property type="match status" value="1"/>
</dbReference>
<dbReference type="GO" id="GO:0031177">
    <property type="term" value="F:phosphopantetheine binding"/>
    <property type="evidence" value="ECO:0007669"/>
    <property type="project" value="InterPro"/>
</dbReference>
<dbReference type="Pfam" id="PF00668">
    <property type="entry name" value="Condensation"/>
    <property type="match status" value="1"/>
</dbReference>
<name>A0A8J6ZWG8_DESMC</name>
<dbReference type="Pfam" id="PF00550">
    <property type="entry name" value="PP-binding"/>
    <property type="match status" value="1"/>
</dbReference>
<dbReference type="InterPro" id="IPR000873">
    <property type="entry name" value="AMP-dep_synth/lig_dom"/>
</dbReference>
<dbReference type="InterPro" id="IPR023213">
    <property type="entry name" value="CAT-like_dom_sf"/>
</dbReference>
<accession>A0A8J6ZWG8</accession>
<evidence type="ECO:0000313" key="7">
    <source>
        <dbReference type="Proteomes" id="UP000622533"/>
    </source>
</evidence>
<evidence type="ECO:0000259" key="5">
    <source>
        <dbReference type="PROSITE" id="PS50075"/>
    </source>
</evidence>
<dbReference type="GO" id="GO:0003824">
    <property type="term" value="F:catalytic activity"/>
    <property type="evidence" value="ECO:0007669"/>
    <property type="project" value="InterPro"/>
</dbReference>
<dbReference type="PANTHER" id="PTHR45527">
    <property type="entry name" value="NONRIBOSOMAL PEPTIDE SYNTHETASE"/>
    <property type="match status" value="1"/>
</dbReference>
<dbReference type="GO" id="GO:0043041">
    <property type="term" value="P:amino acid activation for nonribosomal peptide biosynthetic process"/>
    <property type="evidence" value="ECO:0007669"/>
    <property type="project" value="TreeGrafter"/>
</dbReference>
<gene>
    <name evidence="6" type="ORF">IQ276_11105</name>
</gene>
<dbReference type="Gene3D" id="3.40.50.980">
    <property type="match status" value="2"/>
</dbReference>
<dbReference type="Gene3D" id="3.40.50.1820">
    <property type="entry name" value="alpha/beta hydrolase"/>
    <property type="match status" value="1"/>
</dbReference>
<dbReference type="GO" id="GO:0008610">
    <property type="term" value="P:lipid biosynthetic process"/>
    <property type="evidence" value="ECO:0007669"/>
    <property type="project" value="UniProtKB-ARBA"/>
</dbReference>
<feature type="domain" description="Carrier" evidence="5">
    <location>
        <begin position="1020"/>
        <end position="1095"/>
    </location>
</feature>
<evidence type="ECO:0000256" key="3">
    <source>
        <dbReference type="ARBA" id="ARBA00022450"/>
    </source>
</evidence>
<keyword evidence="7" id="KW-1185">Reference proteome</keyword>
<dbReference type="CDD" id="cd19531">
    <property type="entry name" value="LCL_NRPS-like"/>
    <property type="match status" value="1"/>
</dbReference>
<dbReference type="InterPro" id="IPR045851">
    <property type="entry name" value="AMP-bd_C_sf"/>
</dbReference>
<dbReference type="Gene3D" id="3.30.559.30">
    <property type="entry name" value="Nonribosomal peptide synthetase, condensation domain"/>
    <property type="match status" value="1"/>
</dbReference>
<reference evidence="6" key="1">
    <citation type="submission" date="2020-10" db="EMBL/GenBank/DDBJ databases">
        <authorList>
            <person name="Castelo-Branco R."/>
            <person name="Eusebio N."/>
            <person name="Adriana R."/>
            <person name="Vieira A."/>
            <person name="Brugerolle De Fraissinette N."/>
            <person name="Rezende De Castro R."/>
            <person name="Schneider M.P."/>
            <person name="Vasconcelos V."/>
            <person name="Leao P.N."/>
        </authorList>
    </citation>
    <scope>NUCLEOTIDE SEQUENCE</scope>
    <source>
        <strain evidence="6">LEGE 12446</strain>
    </source>
</reference>
<dbReference type="InterPro" id="IPR029058">
    <property type="entry name" value="AB_hydrolase_fold"/>
</dbReference>
<dbReference type="Pfam" id="PF13193">
    <property type="entry name" value="AMP-binding_C"/>
    <property type="match status" value="1"/>
</dbReference>
<dbReference type="GO" id="GO:0005829">
    <property type="term" value="C:cytosol"/>
    <property type="evidence" value="ECO:0007669"/>
    <property type="project" value="TreeGrafter"/>
</dbReference>
<organism evidence="6 7">
    <name type="scientific">Desmonostoc muscorum LEGE 12446</name>
    <dbReference type="NCBI Taxonomy" id="1828758"/>
    <lineage>
        <taxon>Bacteria</taxon>
        <taxon>Bacillati</taxon>
        <taxon>Cyanobacteriota</taxon>
        <taxon>Cyanophyceae</taxon>
        <taxon>Nostocales</taxon>
        <taxon>Nostocaceae</taxon>
        <taxon>Desmonostoc</taxon>
    </lineage>
</organism>
<dbReference type="EMBL" id="JADEXS010000118">
    <property type="protein sequence ID" value="MBE9022954.1"/>
    <property type="molecule type" value="Genomic_DNA"/>
</dbReference>
<dbReference type="SMART" id="SM00823">
    <property type="entry name" value="PKS_PP"/>
    <property type="match status" value="1"/>
</dbReference>
<dbReference type="FunFam" id="3.40.50.980:FF:000001">
    <property type="entry name" value="Non-ribosomal peptide synthetase"/>
    <property type="match status" value="1"/>
</dbReference>
<dbReference type="InterPro" id="IPR001242">
    <property type="entry name" value="Condensation_dom"/>
</dbReference>
<dbReference type="InterPro" id="IPR025110">
    <property type="entry name" value="AMP-bd_C"/>
</dbReference>
<dbReference type="Proteomes" id="UP000622533">
    <property type="component" value="Unassembled WGS sequence"/>
</dbReference>
<dbReference type="InterPro" id="IPR020806">
    <property type="entry name" value="PKS_PP-bd"/>
</dbReference>
<protein>
    <submittedName>
        <fullName evidence="6">Amino acid adenylation domain-containing protein</fullName>
    </submittedName>
</protein>
<dbReference type="FunFam" id="3.40.50.12780:FF:000012">
    <property type="entry name" value="Non-ribosomal peptide synthetase"/>
    <property type="match status" value="1"/>
</dbReference>
<comment type="caution">
    <text evidence="6">The sequence shown here is derived from an EMBL/GenBank/DDBJ whole genome shotgun (WGS) entry which is preliminary data.</text>
</comment>
<dbReference type="Gene3D" id="1.10.1200.10">
    <property type="entry name" value="ACP-like"/>
    <property type="match status" value="1"/>
</dbReference>
<dbReference type="CDD" id="cd17652">
    <property type="entry name" value="A_NRPS_CmdD_like"/>
    <property type="match status" value="1"/>
</dbReference>
<dbReference type="Pfam" id="PF00975">
    <property type="entry name" value="Thioesterase"/>
    <property type="match status" value="1"/>
</dbReference>
<dbReference type="InterPro" id="IPR009081">
    <property type="entry name" value="PP-bd_ACP"/>
</dbReference>
<proteinExistence type="inferred from homology"/>
<dbReference type="Gene3D" id="3.30.300.30">
    <property type="match status" value="1"/>
</dbReference>
<dbReference type="SUPFAM" id="SSF52777">
    <property type="entry name" value="CoA-dependent acyltransferases"/>
    <property type="match status" value="2"/>
</dbReference>
<keyword evidence="3" id="KW-0596">Phosphopantetheine</keyword>
<dbReference type="InterPro" id="IPR001031">
    <property type="entry name" value="Thioesterase"/>
</dbReference>
<dbReference type="FunFam" id="3.30.300.30:FF:000010">
    <property type="entry name" value="Enterobactin synthetase component F"/>
    <property type="match status" value="1"/>
</dbReference>
<dbReference type="NCBIfam" id="TIGR01733">
    <property type="entry name" value="AA-adenyl-dom"/>
    <property type="match status" value="1"/>
</dbReference>
<dbReference type="FunFam" id="3.30.559.10:FF:000012">
    <property type="entry name" value="Non-ribosomal peptide synthetase"/>
    <property type="match status" value="1"/>
</dbReference>
<evidence type="ECO:0000256" key="1">
    <source>
        <dbReference type="ARBA" id="ARBA00001957"/>
    </source>
</evidence>